<keyword evidence="2" id="KW-1185">Reference proteome</keyword>
<dbReference type="Proteomes" id="UP000611500">
    <property type="component" value="Unassembled WGS sequence"/>
</dbReference>
<organism evidence="1 2">
    <name type="scientific">Pseudodonghicola xiamenensis</name>
    <dbReference type="NCBI Taxonomy" id="337702"/>
    <lineage>
        <taxon>Bacteria</taxon>
        <taxon>Pseudomonadati</taxon>
        <taxon>Pseudomonadota</taxon>
        <taxon>Alphaproteobacteria</taxon>
        <taxon>Rhodobacterales</taxon>
        <taxon>Paracoccaceae</taxon>
        <taxon>Pseudodonghicola</taxon>
    </lineage>
</organism>
<proteinExistence type="predicted"/>
<dbReference type="AlphaFoldDB" id="A0A8J3MCG4"/>
<protein>
    <submittedName>
        <fullName evidence="1">Uncharacterized protein</fullName>
    </submittedName>
</protein>
<sequence>MKKPVSLGALMVTPIICGGWRSSYWKGGGAKSPECDVSAGYGGKAGQEWKGMLVSEPIAQHRKLLS</sequence>
<name>A0A8J3MCG4_9RHOB</name>
<gene>
    <name evidence="1" type="ORF">GCM10010961_22730</name>
</gene>
<comment type="caution">
    <text evidence="1">The sequence shown here is derived from an EMBL/GenBank/DDBJ whole genome shotgun (WGS) entry which is preliminary data.</text>
</comment>
<evidence type="ECO:0000313" key="2">
    <source>
        <dbReference type="Proteomes" id="UP000611500"/>
    </source>
</evidence>
<dbReference type="EMBL" id="BNAP01000008">
    <property type="protein sequence ID" value="GHG91470.1"/>
    <property type="molecule type" value="Genomic_DNA"/>
</dbReference>
<reference evidence="1" key="1">
    <citation type="journal article" date="2014" name="Int. J. Syst. Evol. Microbiol.">
        <title>Complete genome sequence of Corynebacterium casei LMG S-19264T (=DSM 44701T), isolated from a smear-ripened cheese.</title>
        <authorList>
            <consortium name="US DOE Joint Genome Institute (JGI-PGF)"/>
            <person name="Walter F."/>
            <person name="Albersmeier A."/>
            <person name="Kalinowski J."/>
            <person name="Ruckert C."/>
        </authorList>
    </citation>
    <scope>NUCLEOTIDE SEQUENCE</scope>
    <source>
        <strain evidence="1">CGMCC 1.7081</strain>
    </source>
</reference>
<evidence type="ECO:0000313" key="1">
    <source>
        <dbReference type="EMBL" id="GHG91470.1"/>
    </source>
</evidence>
<accession>A0A8J3MCG4</accession>
<reference evidence="1" key="2">
    <citation type="submission" date="2020-09" db="EMBL/GenBank/DDBJ databases">
        <authorList>
            <person name="Sun Q."/>
            <person name="Zhou Y."/>
        </authorList>
    </citation>
    <scope>NUCLEOTIDE SEQUENCE</scope>
    <source>
        <strain evidence="1">CGMCC 1.7081</strain>
    </source>
</reference>